<reference evidence="2 3" key="1">
    <citation type="submission" date="2016-10" db="EMBL/GenBank/DDBJ databases">
        <authorList>
            <person name="de Groot N.N."/>
        </authorList>
    </citation>
    <scope>NUCLEOTIDE SEQUENCE [LARGE SCALE GENOMIC DNA]</scope>
    <source>
        <strain evidence="2 3">ATCC 43154</strain>
    </source>
</reference>
<name>A0A1I4IJY9_9BURK</name>
<evidence type="ECO:0000256" key="1">
    <source>
        <dbReference type="SAM" id="Phobius"/>
    </source>
</evidence>
<dbReference type="EMBL" id="FOTW01000005">
    <property type="protein sequence ID" value="SFL54595.1"/>
    <property type="molecule type" value="Genomic_DNA"/>
</dbReference>
<keyword evidence="1" id="KW-1133">Transmembrane helix</keyword>
<evidence type="ECO:0000313" key="3">
    <source>
        <dbReference type="Proteomes" id="UP000199470"/>
    </source>
</evidence>
<protein>
    <submittedName>
        <fullName evidence="2">Cobalt transporter subunit CbtB</fullName>
    </submittedName>
</protein>
<dbReference type="Pfam" id="PF09489">
    <property type="entry name" value="CbtB"/>
    <property type="match status" value="1"/>
</dbReference>
<keyword evidence="1" id="KW-0472">Membrane</keyword>
<gene>
    <name evidence="2" type="ORF">SAMN02982985_00611</name>
</gene>
<dbReference type="InterPro" id="IPR012667">
    <property type="entry name" value="CbtB_put"/>
</dbReference>
<dbReference type="AlphaFoldDB" id="A0A1I4IJY9"/>
<keyword evidence="3" id="KW-1185">Reference proteome</keyword>
<dbReference type="Proteomes" id="UP000199470">
    <property type="component" value="Unassembled WGS sequence"/>
</dbReference>
<proteinExistence type="predicted"/>
<sequence length="65" mass="6609">MSIHASAVVDHTSAPATSVAKDKVLPALFASALAVALLYGAAFSPMEALHNAAHDGRHSAGFPCH</sequence>
<accession>A0A1I4IJY9</accession>
<evidence type="ECO:0000313" key="2">
    <source>
        <dbReference type="EMBL" id="SFL54595.1"/>
    </source>
</evidence>
<dbReference type="RefSeq" id="WP_093383538.1">
    <property type="nucleotide sequence ID" value="NZ_FOTW01000005.1"/>
</dbReference>
<dbReference type="STRING" id="758825.SAMN02982985_00611"/>
<keyword evidence="1" id="KW-0812">Transmembrane</keyword>
<feature type="transmembrane region" description="Helical" evidence="1">
    <location>
        <begin position="24"/>
        <end position="42"/>
    </location>
</feature>
<organism evidence="2 3">
    <name type="scientific">Rugamonas rubra</name>
    <dbReference type="NCBI Taxonomy" id="758825"/>
    <lineage>
        <taxon>Bacteria</taxon>
        <taxon>Pseudomonadati</taxon>
        <taxon>Pseudomonadota</taxon>
        <taxon>Betaproteobacteria</taxon>
        <taxon>Burkholderiales</taxon>
        <taxon>Oxalobacteraceae</taxon>
        <taxon>Telluria group</taxon>
        <taxon>Rugamonas</taxon>
    </lineage>
</organism>